<accession>A0A0F7ZUC3</accession>
<dbReference type="PANTHER" id="PTHR32251:SF17">
    <property type="entry name" value="STEROID 5-ALPHA REDUCTASE C-TERMINAL DOMAIN-CONTAINING PROTEIN"/>
    <property type="match status" value="1"/>
</dbReference>
<keyword evidence="1" id="KW-0472">Membrane</keyword>
<feature type="transmembrane region" description="Helical" evidence="1">
    <location>
        <begin position="43"/>
        <end position="68"/>
    </location>
</feature>
<organism evidence="2 3">
    <name type="scientific">Hirsutella minnesotensis 3608</name>
    <dbReference type="NCBI Taxonomy" id="1043627"/>
    <lineage>
        <taxon>Eukaryota</taxon>
        <taxon>Fungi</taxon>
        <taxon>Dikarya</taxon>
        <taxon>Ascomycota</taxon>
        <taxon>Pezizomycotina</taxon>
        <taxon>Sordariomycetes</taxon>
        <taxon>Hypocreomycetidae</taxon>
        <taxon>Hypocreales</taxon>
        <taxon>Ophiocordycipitaceae</taxon>
        <taxon>Hirsutella</taxon>
    </lineage>
</organism>
<reference evidence="2 3" key="1">
    <citation type="journal article" date="2014" name="Genome Biol. Evol.">
        <title>Comparative genomics and transcriptomics analyses reveal divergent lifestyle features of nematode endoparasitic fungus Hirsutella minnesotensis.</title>
        <authorList>
            <person name="Lai Y."/>
            <person name="Liu K."/>
            <person name="Zhang X."/>
            <person name="Zhang X."/>
            <person name="Li K."/>
            <person name="Wang N."/>
            <person name="Shu C."/>
            <person name="Wu Y."/>
            <person name="Wang C."/>
            <person name="Bushley K.E."/>
            <person name="Xiang M."/>
            <person name="Liu X."/>
        </authorList>
    </citation>
    <scope>NUCLEOTIDE SEQUENCE [LARGE SCALE GENOMIC DNA]</scope>
    <source>
        <strain evidence="2 3">3608</strain>
    </source>
</reference>
<dbReference type="Gene3D" id="1.20.120.1630">
    <property type="match status" value="1"/>
</dbReference>
<dbReference type="AlphaFoldDB" id="A0A0F7ZUC3"/>
<proteinExistence type="predicted"/>
<evidence type="ECO:0000313" key="3">
    <source>
        <dbReference type="Proteomes" id="UP000054481"/>
    </source>
</evidence>
<dbReference type="InterPro" id="IPR010721">
    <property type="entry name" value="UstE-like"/>
</dbReference>
<keyword evidence="1" id="KW-1133">Transmembrane helix</keyword>
<dbReference type="PANTHER" id="PTHR32251">
    <property type="entry name" value="3-OXO-5-ALPHA-STEROID 4-DEHYDROGENASE"/>
    <property type="match status" value="1"/>
</dbReference>
<dbReference type="GO" id="GO:0016020">
    <property type="term" value="C:membrane"/>
    <property type="evidence" value="ECO:0007669"/>
    <property type="project" value="TreeGrafter"/>
</dbReference>
<gene>
    <name evidence="2" type="ORF">HIM_05963</name>
</gene>
<keyword evidence="1" id="KW-0812">Transmembrane</keyword>
<name>A0A0F7ZUC3_9HYPO</name>
<protein>
    <submittedName>
        <fullName evidence="2">Uncharacterized protein</fullName>
    </submittedName>
</protein>
<dbReference type="Proteomes" id="UP000054481">
    <property type="component" value="Unassembled WGS sequence"/>
</dbReference>
<sequence length="106" mass="11602">MTSGLFSKSRFPHYFGEMTLWTGLATFAAGAVARRPVQLGLGLAGGLAGIATTTAICFASPAFSIFLLTKVSGIPLSEGKYDKRYGDRKDYQEWKKNVPRLVPKIW</sequence>
<evidence type="ECO:0000313" key="2">
    <source>
        <dbReference type="EMBL" id="KJZ74613.1"/>
    </source>
</evidence>
<dbReference type="Pfam" id="PF06966">
    <property type="entry name" value="DUF1295"/>
    <property type="match status" value="1"/>
</dbReference>
<dbReference type="EMBL" id="KQ030524">
    <property type="protein sequence ID" value="KJZ74613.1"/>
    <property type="molecule type" value="Genomic_DNA"/>
</dbReference>
<dbReference type="PROSITE" id="PS50244">
    <property type="entry name" value="S5A_REDUCTASE"/>
    <property type="match status" value="1"/>
</dbReference>
<evidence type="ECO:0000256" key="1">
    <source>
        <dbReference type="SAM" id="Phobius"/>
    </source>
</evidence>
<dbReference type="OrthoDB" id="201504at2759"/>
<keyword evidence="3" id="KW-1185">Reference proteome</keyword>